<organism evidence="1 2">
    <name type="scientific">Erythrobacter litoralis</name>
    <dbReference type="NCBI Taxonomy" id="39960"/>
    <lineage>
        <taxon>Bacteria</taxon>
        <taxon>Pseudomonadati</taxon>
        <taxon>Pseudomonadota</taxon>
        <taxon>Alphaproteobacteria</taxon>
        <taxon>Sphingomonadales</taxon>
        <taxon>Erythrobacteraceae</taxon>
        <taxon>Erythrobacter/Porphyrobacter group</taxon>
        <taxon>Erythrobacter</taxon>
    </lineage>
</organism>
<evidence type="ECO:0000313" key="1">
    <source>
        <dbReference type="EMBL" id="KEO93442.1"/>
    </source>
</evidence>
<comment type="caution">
    <text evidence="1">The sequence shown here is derived from an EMBL/GenBank/DDBJ whole genome shotgun (WGS) entry which is preliminary data.</text>
</comment>
<accession>A0A074N675</accession>
<evidence type="ECO:0000313" key="2">
    <source>
        <dbReference type="Proteomes" id="UP000027866"/>
    </source>
</evidence>
<dbReference type="AlphaFoldDB" id="A0A074N675"/>
<dbReference type="EMBL" id="JMIX01000006">
    <property type="protein sequence ID" value="KEO93442.1"/>
    <property type="molecule type" value="Genomic_DNA"/>
</dbReference>
<proteinExistence type="predicted"/>
<reference evidence="1 2" key="1">
    <citation type="submission" date="2014-04" db="EMBL/GenBank/DDBJ databases">
        <title>A comprehensive comparison of genomes of Erythrobacter spp. Strains.</title>
        <authorList>
            <person name="Zheng Q."/>
        </authorList>
    </citation>
    <scope>NUCLEOTIDE SEQUENCE [LARGE SCALE GENOMIC DNA]</scope>
    <source>
        <strain evidence="1 2">DSM 8509</strain>
    </source>
</reference>
<sequence>MDRVLARAEDAVGPACVEHLFGRIVQIGEHVGLAAHPPRGVEHCRFGALDDARAAFERATLGPPLAEAAIEDRNRPAPCLGQRKPRPRRGFHGAVVIHDDGRLRCDPQGRKPGCDLLAGRQCGGNRRGGVGQARQVEEARSRYVRSLVFGARVAPGGGQVARGVENGDALIVQPRGQPFGRNEARKIVHRPAGSADARLRQG</sequence>
<keyword evidence="2" id="KW-1185">Reference proteome</keyword>
<name>A0A074N675_9SPHN</name>
<dbReference type="Proteomes" id="UP000027866">
    <property type="component" value="Unassembled WGS sequence"/>
</dbReference>
<protein>
    <submittedName>
        <fullName evidence="1">Uncharacterized protein</fullName>
    </submittedName>
</protein>
<gene>
    <name evidence="1" type="ORF">EH32_12060</name>
</gene>